<dbReference type="SUPFAM" id="SSF53474">
    <property type="entry name" value="alpha/beta-Hydrolases"/>
    <property type="match status" value="1"/>
</dbReference>
<name>A0ABV3XNT0_9RHOB</name>
<keyword evidence="2" id="KW-1185">Reference proteome</keyword>
<comment type="caution">
    <text evidence="1">The sequence shown here is derived from an EMBL/GenBank/DDBJ whole genome shotgun (WGS) entry which is preliminary data.</text>
</comment>
<dbReference type="Pfam" id="PF05990">
    <property type="entry name" value="DUF900"/>
    <property type="match status" value="1"/>
</dbReference>
<dbReference type="InterPro" id="IPR029058">
    <property type="entry name" value="AB_hydrolase_fold"/>
</dbReference>
<dbReference type="RefSeq" id="WP_125404447.1">
    <property type="nucleotide sequence ID" value="NZ_JBEHHI010000001.1"/>
</dbReference>
<proteinExistence type="predicted"/>
<dbReference type="Gene3D" id="3.40.50.1820">
    <property type="entry name" value="alpha/beta hydrolase"/>
    <property type="match status" value="1"/>
</dbReference>
<sequence length="315" mass="33729">MPLLQVNAAGTTVSPAAAATTLAGALDAALAGLPDHAPAVVLLHGYRFSPSDPDHSPHSHILSLTPERDCWKAVSWPRALGFSGAPSGEGLCLAFGWEARGTIWQAYGEAARAGRALAALVDEIRARRPGRPVHILAHSLGARVALSAMPHLAEGALGRIVLMTPAEFASRAEAALDTPAARAAQVLNVTSRENDLYDFLLESLVAPQRPRDHTLGHGLAGSRPGWVDIQIDHAETLAALRRLGFDIAQPARRVCHWSPYIRPGMFDLYAALIRGALPFEMLRAALPEAKSRRWSRLLAPPRPVRPLPFFGNAAS</sequence>
<gene>
    <name evidence="1" type="ORF">Ga0609869_000324</name>
</gene>
<organism evidence="1 2">
    <name type="scientific">Rhodovulum iodosum</name>
    <dbReference type="NCBI Taxonomy" id="68291"/>
    <lineage>
        <taxon>Bacteria</taxon>
        <taxon>Pseudomonadati</taxon>
        <taxon>Pseudomonadota</taxon>
        <taxon>Alphaproteobacteria</taxon>
        <taxon>Rhodobacterales</taxon>
        <taxon>Paracoccaceae</taxon>
        <taxon>Rhodovulum</taxon>
    </lineage>
</organism>
<accession>A0ABV3XNT0</accession>
<reference evidence="1 2" key="1">
    <citation type="submission" date="2024-06" db="EMBL/GenBank/DDBJ databases">
        <title>Genome of Rhodovulum iodosum, a marine photoferrotroph.</title>
        <authorList>
            <person name="Bianchini G."/>
            <person name="Nikeleit V."/>
            <person name="Kappler A."/>
            <person name="Bryce C."/>
            <person name="Sanchez-Baracaldo P."/>
        </authorList>
    </citation>
    <scope>NUCLEOTIDE SEQUENCE [LARGE SCALE GENOMIC DNA]</scope>
    <source>
        <strain evidence="1 2">UT/N1</strain>
    </source>
</reference>
<evidence type="ECO:0000313" key="2">
    <source>
        <dbReference type="Proteomes" id="UP001560019"/>
    </source>
</evidence>
<dbReference type="EMBL" id="JBEHHI010000001">
    <property type="protein sequence ID" value="MEX5726971.1"/>
    <property type="molecule type" value="Genomic_DNA"/>
</dbReference>
<evidence type="ECO:0000313" key="1">
    <source>
        <dbReference type="EMBL" id="MEX5726971.1"/>
    </source>
</evidence>
<dbReference type="InterPro" id="IPR010297">
    <property type="entry name" value="DUF900_hydrolase"/>
</dbReference>
<protein>
    <submittedName>
        <fullName evidence="1">Pimeloyl-ACP methyl ester carboxylesterase</fullName>
    </submittedName>
</protein>
<dbReference type="Proteomes" id="UP001560019">
    <property type="component" value="Unassembled WGS sequence"/>
</dbReference>